<sequence length="121" mass="14330">MRTAADRPRHPEADQAELAYRIACDASVLQLECTYAEAPEPLCHELVRWFTATVRRLREPGLPLDDLRELADEWRRRRAAYFSDHDWAEVRLVPPLDRPRPSLWWRLRRGREPVPPRPAVR</sequence>
<dbReference type="AlphaFoldDB" id="A0A9W6L4Q1"/>
<comment type="caution">
    <text evidence="1">The sequence shown here is derived from an EMBL/GenBank/DDBJ whole genome shotgun (WGS) entry which is preliminary data.</text>
</comment>
<reference evidence="1" key="2">
    <citation type="submission" date="2023-01" db="EMBL/GenBank/DDBJ databases">
        <authorList>
            <person name="Sun Q."/>
            <person name="Evtushenko L."/>
        </authorList>
    </citation>
    <scope>NUCLEOTIDE SEQUENCE</scope>
    <source>
        <strain evidence="1">VKM Ac-1069</strain>
    </source>
</reference>
<dbReference type="Proteomes" id="UP001143463">
    <property type="component" value="Unassembled WGS sequence"/>
</dbReference>
<reference evidence="1" key="1">
    <citation type="journal article" date="2014" name="Int. J. Syst. Evol. Microbiol.">
        <title>Complete genome sequence of Corynebacterium casei LMG S-19264T (=DSM 44701T), isolated from a smear-ripened cheese.</title>
        <authorList>
            <consortium name="US DOE Joint Genome Institute (JGI-PGF)"/>
            <person name="Walter F."/>
            <person name="Albersmeier A."/>
            <person name="Kalinowski J."/>
            <person name="Ruckert C."/>
        </authorList>
    </citation>
    <scope>NUCLEOTIDE SEQUENCE</scope>
    <source>
        <strain evidence="1">VKM Ac-1069</strain>
    </source>
</reference>
<evidence type="ECO:0000313" key="1">
    <source>
        <dbReference type="EMBL" id="GLL12885.1"/>
    </source>
</evidence>
<organism evidence="1 2">
    <name type="scientific">Pseudonocardia halophobica</name>
    <dbReference type="NCBI Taxonomy" id="29401"/>
    <lineage>
        <taxon>Bacteria</taxon>
        <taxon>Bacillati</taxon>
        <taxon>Actinomycetota</taxon>
        <taxon>Actinomycetes</taxon>
        <taxon>Pseudonocardiales</taxon>
        <taxon>Pseudonocardiaceae</taxon>
        <taxon>Pseudonocardia</taxon>
    </lineage>
</organism>
<gene>
    <name evidence="1" type="ORF">GCM10017577_40270</name>
</gene>
<proteinExistence type="predicted"/>
<dbReference type="EMBL" id="BSFQ01000017">
    <property type="protein sequence ID" value="GLL12885.1"/>
    <property type="molecule type" value="Genomic_DNA"/>
</dbReference>
<dbReference type="RefSeq" id="WP_051737040.1">
    <property type="nucleotide sequence ID" value="NZ_BAAAUZ010000009.1"/>
</dbReference>
<keyword evidence="2" id="KW-1185">Reference proteome</keyword>
<accession>A0A9W6L4Q1</accession>
<evidence type="ECO:0000313" key="2">
    <source>
        <dbReference type="Proteomes" id="UP001143463"/>
    </source>
</evidence>
<protein>
    <submittedName>
        <fullName evidence="1">Uncharacterized protein</fullName>
    </submittedName>
</protein>
<name>A0A9W6L4Q1_9PSEU</name>